<name>A0A0N0NKX2_9EURO</name>
<dbReference type="InterPro" id="IPR020845">
    <property type="entry name" value="AMP-binding_CS"/>
</dbReference>
<dbReference type="PANTHER" id="PTHR24096">
    <property type="entry name" value="LONG-CHAIN-FATTY-ACID--COA LIGASE"/>
    <property type="match status" value="1"/>
</dbReference>
<dbReference type="RefSeq" id="XP_017998302.1">
    <property type="nucleotide sequence ID" value="XM_018140919.1"/>
</dbReference>
<organism evidence="4 5">
    <name type="scientific">Cyphellophora attinorum</name>
    <dbReference type="NCBI Taxonomy" id="1664694"/>
    <lineage>
        <taxon>Eukaryota</taxon>
        <taxon>Fungi</taxon>
        <taxon>Dikarya</taxon>
        <taxon>Ascomycota</taxon>
        <taxon>Pezizomycotina</taxon>
        <taxon>Eurotiomycetes</taxon>
        <taxon>Chaetothyriomycetidae</taxon>
        <taxon>Chaetothyriales</taxon>
        <taxon>Cyphellophoraceae</taxon>
        <taxon>Cyphellophora</taxon>
    </lineage>
</organism>
<dbReference type="Pfam" id="PF00501">
    <property type="entry name" value="AMP-binding"/>
    <property type="match status" value="1"/>
</dbReference>
<dbReference type="FunFam" id="3.30.300.30:FF:000007">
    <property type="entry name" value="4-coumarate--CoA ligase 2"/>
    <property type="match status" value="1"/>
</dbReference>
<dbReference type="InterPro" id="IPR045851">
    <property type="entry name" value="AMP-bd_C_sf"/>
</dbReference>
<evidence type="ECO:0000313" key="5">
    <source>
        <dbReference type="Proteomes" id="UP000038010"/>
    </source>
</evidence>
<evidence type="ECO:0000259" key="3">
    <source>
        <dbReference type="Pfam" id="PF13193"/>
    </source>
</evidence>
<dbReference type="SUPFAM" id="SSF56801">
    <property type="entry name" value="Acetyl-CoA synthetase-like"/>
    <property type="match status" value="1"/>
</dbReference>
<dbReference type="PROSITE" id="PS00455">
    <property type="entry name" value="AMP_BINDING"/>
    <property type="match status" value="1"/>
</dbReference>
<evidence type="ECO:0000259" key="2">
    <source>
        <dbReference type="Pfam" id="PF00501"/>
    </source>
</evidence>
<dbReference type="VEuPathDB" id="FungiDB:AB675_12022"/>
<accession>A0A0N0NKX2</accession>
<dbReference type="CDD" id="cd05911">
    <property type="entry name" value="Firefly_Luc_like"/>
    <property type="match status" value="1"/>
</dbReference>
<dbReference type="STRING" id="1664694.A0A0N0NKX2"/>
<gene>
    <name evidence="4" type="ORF">AB675_12022</name>
</gene>
<dbReference type="InterPro" id="IPR000873">
    <property type="entry name" value="AMP-dep_synth/lig_dom"/>
</dbReference>
<feature type="domain" description="AMP-binding enzyme C-terminal" evidence="3">
    <location>
        <begin position="460"/>
        <end position="535"/>
    </location>
</feature>
<dbReference type="OrthoDB" id="6509636at2759"/>
<comment type="caution">
    <text evidence="4">The sequence shown here is derived from an EMBL/GenBank/DDBJ whole genome shotgun (WGS) entry which is preliminary data.</text>
</comment>
<dbReference type="Gene3D" id="3.30.300.30">
    <property type="match status" value="1"/>
</dbReference>
<proteinExistence type="inferred from homology"/>
<dbReference type="Proteomes" id="UP000038010">
    <property type="component" value="Unassembled WGS sequence"/>
</dbReference>
<dbReference type="GO" id="GO:0016405">
    <property type="term" value="F:CoA-ligase activity"/>
    <property type="evidence" value="ECO:0007669"/>
    <property type="project" value="TreeGrafter"/>
</dbReference>
<sequence length="560" mass="62125">MPYKSPYPDLEIPKCNVLSFVFPEGEKPSNKPLWIDAANPDHSLSPAQMLSWVKRFAVGLDNLQIPKEKAIMVFTPNHLYVPIVYLASGGSGRIFTGANPTYTVNEVAHQMGAIEAALLFVHPDLLQTAVKAAKQANFPLSHVYQFSETEQPTTSDGIKDWRSMLASPAASKAWQWEPLSGDASVKTVCCVNFSSGTTGLPKGVMISHHNLIANSTQSIYNKYSGTPYSINKPDPNERWLAMLPLYHAYSQLWTINIATKLNVTCYLMGKFVFEDYLRYIEKYKITHMQTVPPVIVQISKRTELTKKYDLTSVKHIMCGAAPLKSEMQNDVKRKLGCVIAQGWGMTETTCVGMIVPGMVYDDTGSIGYLIPNTEAKLIDEEGKEVTGDGARGELLLRGPQIMIGYWRNAQATKDSIDAQGWFRSGDVALLEDGKQGQKWWIVDRMKELIKVKGLQVAPAELEGVLTEHPDIADAAVCGISVDDDEAPRGYVVLQSGAKVSEEDIQKFVADKVARHKRLTGGVKFVDEVPKNPSGKIMRKIMREWAKRDAAEVSDKLKARI</sequence>
<evidence type="ECO:0000256" key="1">
    <source>
        <dbReference type="ARBA" id="ARBA00006432"/>
    </source>
</evidence>
<feature type="domain" description="AMP-dependent synthetase/ligase" evidence="2">
    <location>
        <begin position="30"/>
        <end position="406"/>
    </location>
</feature>
<dbReference type="GeneID" id="28732800"/>
<reference evidence="4 5" key="1">
    <citation type="submission" date="2015-06" db="EMBL/GenBank/DDBJ databases">
        <title>Draft genome of the ant-associated black yeast Phialophora attae CBS 131958.</title>
        <authorList>
            <person name="Moreno L.F."/>
            <person name="Stielow B.J."/>
            <person name="de Hoog S."/>
            <person name="Vicente V.A."/>
            <person name="Weiss V.A."/>
            <person name="de Vries M."/>
            <person name="Cruz L.M."/>
            <person name="Souza E.M."/>
        </authorList>
    </citation>
    <scope>NUCLEOTIDE SEQUENCE [LARGE SCALE GENOMIC DNA]</scope>
    <source>
        <strain evidence="4 5">CBS 131958</strain>
    </source>
</reference>
<dbReference type="AlphaFoldDB" id="A0A0N0NKX2"/>
<dbReference type="Gene3D" id="3.40.50.12780">
    <property type="entry name" value="N-terminal domain of ligase-like"/>
    <property type="match status" value="1"/>
</dbReference>
<evidence type="ECO:0000313" key="4">
    <source>
        <dbReference type="EMBL" id="KPI38339.1"/>
    </source>
</evidence>
<dbReference type="Pfam" id="PF13193">
    <property type="entry name" value="AMP-binding_C"/>
    <property type="match status" value="1"/>
</dbReference>
<keyword evidence="5" id="KW-1185">Reference proteome</keyword>
<dbReference type="InterPro" id="IPR025110">
    <property type="entry name" value="AMP-bd_C"/>
</dbReference>
<dbReference type="EMBL" id="LFJN01000019">
    <property type="protein sequence ID" value="KPI38339.1"/>
    <property type="molecule type" value="Genomic_DNA"/>
</dbReference>
<protein>
    <submittedName>
        <fullName evidence="4">Putative acyl-coenzyme A synthetase</fullName>
    </submittedName>
</protein>
<dbReference type="PANTHER" id="PTHR24096:SF194">
    <property type="entry name" value="AMP-DEPENDENT SYNTHETASE_LIGASE DOMAIN-CONTAINING PROTEIN"/>
    <property type="match status" value="1"/>
</dbReference>
<dbReference type="InterPro" id="IPR042099">
    <property type="entry name" value="ANL_N_sf"/>
</dbReference>
<comment type="similarity">
    <text evidence="1">Belongs to the ATP-dependent AMP-binding enzyme family.</text>
</comment>